<gene>
    <name evidence="1" type="ORF">H8M03_03990</name>
</gene>
<dbReference type="Proteomes" id="UP000515861">
    <property type="component" value="Chromosome"/>
</dbReference>
<name>A0A7G9L4F2_9SPHN</name>
<protein>
    <submittedName>
        <fullName evidence="1">Uncharacterized protein</fullName>
    </submittedName>
</protein>
<reference evidence="1 2" key="1">
    <citation type="submission" date="2020-08" db="EMBL/GenBank/DDBJ databases">
        <title>Sphingomonas sp. sand1-3 16S ribosomal RNA gene Genome sequencing and assembly.</title>
        <authorList>
            <person name="Kang M."/>
        </authorList>
    </citation>
    <scope>NUCLEOTIDE SEQUENCE [LARGE SCALE GENOMIC DNA]</scope>
    <source>
        <strain evidence="2">sand1-3</strain>
    </source>
</reference>
<evidence type="ECO:0000313" key="1">
    <source>
        <dbReference type="EMBL" id="QNM83501.1"/>
    </source>
</evidence>
<proteinExistence type="predicted"/>
<accession>A0A7G9L4F2</accession>
<dbReference type="EMBL" id="CP060697">
    <property type="protein sequence ID" value="QNM83501.1"/>
    <property type="molecule type" value="Genomic_DNA"/>
</dbReference>
<dbReference type="RefSeq" id="WP_187480456.1">
    <property type="nucleotide sequence ID" value="NZ_CP060697.1"/>
</dbReference>
<dbReference type="AlphaFoldDB" id="A0A7G9L4F2"/>
<dbReference type="KEGG" id="ssau:H8M03_03990"/>
<keyword evidence="2" id="KW-1185">Reference proteome</keyword>
<organism evidence="1 2">
    <name type="scientific">Sphingomonas sabuli</name>
    <dbReference type="NCBI Taxonomy" id="2764186"/>
    <lineage>
        <taxon>Bacteria</taxon>
        <taxon>Pseudomonadati</taxon>
        <taxon>Pseudomonadota</taxon>
        <taxon>Alphaproteobacteria</taxon>
        <taxon>Sphingomonadales</taxon>
        <taxon>Sphingomonadaceae</taxon>
        <taxon>Sphingomonas</taxon>
    </lineage>
</organism>
<sequence length="53" mass="5820">MAEESGKNEKAALYRALQMVTNAMDFIDGECDVPEAAVHLDLARHELTKALSD</sequence>
<evidence type="ECO:0000313" key="2">
    <source>
        <dbReference type="Proteomes" id="UP000515861"/>
    </source>
</evidence>